<feature type="transmembrane region" description="Helical" evidence="1">
    <location>
        <begin position="63"/>
        <end position="82"/>
    </location>
</feature>
<dbReference type="EMBL" id="FUWP01000002">
    <property type="protein sequence ID" value="SJZ75354.1"/>
    <property type="molecule type" value="Genomic_DNA"/>
</dbReference>
<feature type="transmembrane region" description="Helical" evidence="1">
    <location>
        <begin position="210"/>
        <end position="227"/>
    </location>
</feature>
<reference evidence="2 3" key="1">
    <citation type="submission" date="2017-02" db="EMBL/GenBank/DDBJ databases">
        <authorList>
            <person name="Peterson S.W."/>
        </authorList>
    </citation>
    <scope>NUCLEOTIDE SEQUENCE [LARGE SCALE GENOMIC DNA]</scope>
    <source>
        <strain evidence="2 3">CECT 9189</strain>
    </source>
</reference>
<dbReference type="OrthoDB" id="6691926at2"/>
<feature type="transmembrane region" description="Helical" evidence="1">
    <location>
        <begin position="255"/>
        <end position="276"/>
    </location>
</feature>
<evidence type="ECO:0000256" key="1">
    <source>
        <dbReference type="SAM" id="Phobius"/>
    </source>
</evidence>
<keyword evidence="1" id="KW-1133">Transmembrane helix</keyword>
<evidence type="ECO:0008006" key="4">
    <source>
        <dbReference type="Google" id="ProtNLM"/>
    </source>
</evidence>
<evidence type="ECO:0000313" key="3">
    <source>
        <dbReference type="Proteomes" id="UP000191116"/>
    </source>
</evidence>
<dbReference type="InterPro" id="IPR029468">
    <property type="entry name" value="O-ag_pol_Wzy"/>
</dbReference>
<feature type="transmembrane region" description="Helical" evidence="1">
    <location>
        <begin position="319"/>
        <end position="342"/>
    </location>
</feature>
<sequence>MRNKSHLFVIYTLLISLVIFYLISNTYHISNFNLSIFVCFYILSTIVSRVILQNENFFSFYSLYYLTFVIFMCGSFIMYPFMNESLHCRDMYGPICFSTNEIIKSIFYVLSGSSAIEIGYYCYKNKNVSYENIDNRKIYIICVLILCFIYPVLMYSTINMVINTFNYGYLAAYTNSQAGQYSTPLNLICLLIINVGLGLSFVIKDKKRKFFNFYFSLFFINALVSGLSGGRSGFISAIFLFLWICYGDKKNNLTLIFKMIIYAISLLFSLNILMYLTGRSESLNLNVFGFFIKLIDAQGITFFVYALSSQVESYPFVAYIKTIIPGFIHLYSSFIGNIAVYLTGFPQYLSWSTDSSLFNKGYGLGWSLFSDFYVYSFGFFPLFFGLALFWGRWLAFISQSSKFHQGLLVCIITTLFIINRGSVSVLIPYVLLYVLLFKYIARIKLRK</sequence>
<organism evidence="2 3">
    <name type="scientific">Photobacterium toruni</name>
    <dbReference type="NCBI Taxonomy" id="1935446"/>
    <lineage>
        <taxon>Bacteria</taxon>
        <taxon>Pseudomonadati</taxon>
        <taxon>Pseudomonadota</taxon>
        <taxon>Gammaproteobacteria</taxon>
        <taxon>Vibrionales</taxon>
        <taxon>Vibrionaceae</taxon>
        <taxon>Photobacterium</taxon>
    </lineage>
</organism>
<feature type="transmembrane region" description="Helical" evidence="1">
    <location>
        <begin position="288"/>
        <end position="307"/>
    </location>
</feature>
<evidence type="ECO:0000313" key="2">
    <source>
        <dbReference type="EMBL" id="SJZ75354.1"/>
    </source>
</evidence>
<feature type="transmembrane region" description="Helical" evidence="1">
    <location>
        <begin position="29"/>
        <end position="51"/>
    </location>
</feature>
<feature type="transmembrane region" description="Helical" evidence="1">
    <location>
        <begin position="182"/>
        <end position="203"/>
    </location>
</feature>
<name>A0A1T4N7Z6_9GAMM</name>
<dbReference type="RefSeq" id="WP_080173391.1">
    <property type="nucleotide sequence ID" value="NZ_AP024854.1"/>
</dbReference>
<feature type="transmembrane region" description="Helical" evidence="1">
    <location>
        <begin position="138"/>
        <end position="162"/>
    </location>
</feature>
<feature type="transmembrane region" description="Helical" evidence="1">
    <location>
        <begin position="425"/>
        <end position="441"/>
    </location>
</feature>
<feature type="transmembrane region" description="Helical" evidence="1">
    <location>
        <begin position="233"/>
        <end position="248"/>
    </location>
</feature>
<proteinExistence type="predicted"/>
<keyword evidence="1" id="KW-0812">Transmembrane</keyword>
<accession>A0A1T4N7Z6</accession>
<keyword evidence="1" id="KW-0472">Membrane</keyword>
<feature type="transmembrane region" description="Helical" evidence="1">
    <location>
        <begin position="7"/>
        <end position="23"/>
    </location>
</feature>
<protein>
    <recommendedName>
        <fullName evidence="4">O-antigen polysaccharide polymerase Wzy</fullName>
    </recommendedName>
</protein>
<feature type="transmembrane region" description="Helical" evidence="1">
    <location>
        <begin position="102"/>
        <end position="123"/>
    </location>
</feature>
<gene>
    <name evidence="2" type="ORF">CZ814_00604</name>
</gene>
<dbReference type="Proteomes" id="UP000191116">
    <property type="component" value="Unassembled WGS sequence"/>
</dbReference>
<dbReference type="Pfam" id="PF14296">
    <property type="entry name" value="O-ag_pol_Wzy"/>
    <property type="match status" value="1"/>
</dbReference>
<dbReference type="AlphaFoldDB" id="A0A1T4N7Z6"/>
<feature type="transmembrane region" description="Helical" evidence="1">
    <location>
        <begin position="372"/>
        <end position="391"/>
    </location>
</feature>